<dbReference type="GO" id="GO:0005576">
    <property type="term" value="C:extracellular region"/>
    <property type="evidence" value="ECO:0007669"/>
    <property type="project" value="UniProtKB-SubCell"/>
</dbReference>
<accession>A0A3R7HIY6</accession>
<evidence type="ECO:0000313" key="7">
    <source>
        <dbReference type="EMBL" id="RLN53891.1"/>
    </source>
</evidence>
<sequence length="143" mass="16497">MASVFEEIKCRVVFGTLSGYVVRSLESNDEPKRLLRSYKEDDGGDDDDDDDDDDEEEEEEEEDEEYGSLDSVDEERALTFNNAKFNKMLQDSTVANKNYVTWFENGMSVKAVKDLLRVENNTKYNPLVRAFKAFRKTQQGRAP</sequence>
<proteinExistence type="inferred from homology"/>
<protein>
    <recommendedName>
        <fullName evidence="5">RxLR effector protein</fullName>
    </recommendedName>
</protein>
<keyword evidence="4" id="KW-0732">Signal</keyword>
<comment type="caution">
    <text evidence="7">The sequence shown here is derived from an EMBL/GenBank/DDBJ whole genome shotgun (WGS) entry which is preliminary data.</text>
</comment>
<evidence type="ECO:0000256" key="5">
    <source>
        <dbReference type="RuleBase" id="RU367124"/>
    </source>
</evidence>
<evidence type="ECO:0000313" key="8">
    <source>
        <dbReference type="Proteomes" id="UP000284657"/>
    </source>
</evidence>
<evidence type="ECO:0000256" key="6">
    <source>
        <dbReference type="SAM" id="MobiDB-lite"/>
    </source>
</evidence>
<name>A0A3R7HIY6_9STRA</name>
<dbReference type="AlphaFoldDB" id="A0A3R7HIY6"/>
<dbReference type="Proteomes" id="UP000284657">
    <property type="component" value="Unassembled WGS sequence"/>
</dbReference>
<organism evidence="7 8">
    <name type="scientific">Phytophthora kernoviae</name>
    <dbReference type="NCBI Taxonomy" id="325452"/>
    <lineage>
        <taxon>Eukaryota</taxon>
        <taxon>Sar</taxon>
        <taxon>Stramenopiles</taxon>
        <taxon>Oomycota</taxon>
        <taxon>Peronosporomycetes</taxon>
        <taxon>Peronosporales</taxon>
        <taxon>Peronosporaceae</taxon>
        <taxon>Phytophthora</taxon>
    </lineage>
</organism>
<dbReference type="InterPro" id="IPR031825">
    <property type="entry name" value="RXLR"/>
</dbReference>
<feature type="compositionally biased region" description="Acidic residues" evidence="6">
    <location>
        <begin position="42"/>
        <end position="73"/>
    </location>
</feature>
<evidence type="ECO:0000256" key="3">
    <source>
        <dbReference type="ARBA" id="ARBA00022525"/>
    </source>
</evidence>
<reference evidence="7 8" key="1">
    <citation type="submission" date="2018-07" db="EMBL/GenBank/DDBJ databases">
        <title>Genome sequencing of oomycete isolates from Chile give support for New Zealand origin for Phytophthora kernoviae and make available the first Nothophytophthora sp. genome.</title>
        <authorList>
            <person name="Studholme D.J."/>
            <person name="Sanfuentes E."/>
            <person name="Panda P."/>
            <person name="Hill R."/>
            <person name="Sambles C."/>
            <person name="Grant M."/>
            <person name="Williams N.M."/>
            <person name="Mcdougal R.L."/>
        </authorList>
    </citation>
    <scope>NUCLEOTIDE SEQUENCE [LARGE SCALE GENOMIC DNA]</scope>
    <source>
        <strain evidence="7">Chile7</strain>
    </source>
</reference>
<dbReference type="Gene3D" id="1.10.10.2460">
    <property type="match status" value="1"/>
</dbReference>
<evidence type="ECO:0000256" key="1">
    <source>
        <dbReference type="ARBA" id="ARBA00004613"/>
    </source>
</evidence>
<comment type="similarity">
    <text evidence="2 5">Belongs to the RxLR effector family.</text>
</comment>
<gene>
    <name evidence="7" type="ORF">BBJ29_007150</name>
</gene>
<evidence type="ECO:0000256" key="4">
    <source>
        <dbReference type="ARBA" id="ARBA00022729"/>
    </source>
</evidence>
<dbReference type="Pfam" id="PF16810">
    <property type="entry name" value="RXLR"/>
    <property type="match status" value="1"/>
</dbReference>
<keyword evidence="3 5" id="KW-0964">Secreted</keyword>
<evidence type="ECO:0000256" key="2">
    <source>
        <dbReference type="ARBA" id="ARBA00010400"/>
    </source>
</evidence>
<feature type="region of interest" description="Disordered" evidence="6">
    <location>
        <begin position="33"/>
        <end position="73"/>
    </location>
</feature>
<comment type="subcellular location">
    <subcellularLocation>
        <location evidence="1 5">Secreted</location>
    </subcellularLocation>
</comment>
<comment type="function">
    <text evidence="5">Effector that suppresses plant defense responses during pathogen infection.</text>
</comment>
<dbReference type="EMBL" id="MBAD02001527">
    <property type="protein sequence ID" value="RLN53891.1"/>
    <property type="molecule type" value="Genomic_DNA"/>
</dbReference>